<dbReference type="RefSeq" id="WP_013100451.1">
    <property type="nucleotide sequence ID" value="NC_014122.1"/>
</dbReference>
<evidence type="ECO:0000256" key="6">
    <source>
        <dbReference type="ARBA" id="ARBA00022691"/>
    </source>
</evidence>
<dbReference type="SUPFAM" id="SSF88697">
    <property type="entry name" value="PUA domain-like"/>
    <property type="match status" value="1"/>
</dbReference>
<evidence type="ECO:0000256" key="8">
    <source>
        <dbReference type="ARBA" id="ARBA00038091"/>
    </source>
</evidence>
<dbReference type="Gene3D" id="3.40.50.150">
    <property type="entry name" value="Vaccinia Virus protein VP39"/>
    <property type="match status" value="1"/>
</dbReference>
<dbReference type="HOGENOM" id="CLU_014042_0_0_2"/>
<protein>
    <recommendedName>
        <fullName evidence="9">PUA domain-containing protein</fullName>
    </recommendedName>
</protein>
<dbReference type="Gene3D" id="2.30.130.10">
    <property type="entry name" value="PUA domain"/>
    <property type="match status" value="1"/>
</dbReference>
<comment type="similarity">
    <text evidence="8">Belongs to the methyltransferase superfamily. RlmI family.</text>
</comment>
<dbReference type="InterPro" id="IPR019614">
    <property type="entry name" value="SAM-dep_methyl-trfase"/>
</dbReference>
<keyword evidence="2" id="KW-0963">Cytoplasm</keyword>
<organism evidence="10 11">
    <name type="scientific">Methanocaldococcus infernus (strain DSM 11812 / JCM 15783 / ME)</name>
    <dbReference type="NCBI Taxonomy" id="573063"/>
    <lineage>
        <taxon>Archaea</taxon>
        <taxon>Methanobacteriati</taxon>
        <taxon>Methanobacteriota</taxon>
        <taxon>Methanomada group</taxon>
        <taxon>Methanococci</taxon>
        <taxon>Methanococcales</taxon>
        <taxon>Methanocaldococcaceae</taxon>
        <taxon>Methanocaldococcus</taxon>
    </lineage>
</organism>
<dbReference type="AlphaFoldDB" id="D5VT03"/>
<evidence type="ECO:0000256" key="2">
    <source>
        <dbReference type="ARBA" id="ARBA00022490"/>
    </source>
</evidence>
<keyword evidence="6" id="KW-0949">S-adenosyl-L-methionine</keyword>
<keyword evidence="11" id="KW-1185">Reference proteome</keyword>
<dbReference type="PANTHER" id="PTHR42873:SF1">
    <property type="entry name" value="S-ADENOSYLMETHIONINE-DEPENDENT METHYLTRANSFERASE DOMAIN-CONTAINING PROTEIN"/>
    <property type="match status" value="1"/>
</dbReference>
<dbReference type="SUPFAM" id="SSF53335">
    <property type="entry name" value="S-adenosyl-L-methionine-dependent methyltransferases"/>
    <property type="match status" value="1"/>
</dbReference>
<dbReference type="GO" id="GO:0008168">
    <property type="term" value="F:methyltransferase activity"/>
    <property type="evidence" value="ECO:0007669"/>
    <property type="project" value="UniProtKB-KW"/>
</dbReference>
<dbReference type="Proteomes" id="UP000002061">
    <property type="component" value="Chromosome"/>
</dbReference>
<evidence type="ECO:0000256" key="1">
    <source>
        <dbReference type="ARBA" id="ARBA00004496"/>
    </source>
</evidence>
<dbReference type="GeneID" id="9132066"/>
<dbReference type="Pfam" id="PF17785">
    <property type="entry name" value="PUA_3"/>
    <property type="match status" value="1"/>
</dbReference>
<dbReference type="InterPro" id="IPR015947">
    <property type="entry name" value="PUA-like_sf"/>
</dbReference>
<feature type="domain" description="PUA" evidence="9">
    <location>
        <begin position="1"/>
        <end position="84"/>
    </location>
</feature>
<proteinExistence type="inferred from homology"/>
<dbReference type="PANTHER" id="PTHR42873">
    <property type="entry name" value="RIBOSOMAL RNA LARGE SUBUNIT METHYLTRANSFERASE"/>
    <property type="match status" value="1"/>
</dbReference>
<evidence type="ECO:0000256" key="4">
    <source>
        <dbReference type="ARBA" id="ARBA00022603"/>
    </source>
</evidence>
<dbReference type="InterPro" id="IPR041532">
    <property type="entry name" value="RlmI-like_PUA"/>
</dbReference>
<dbReference type="GO" id="GO:0005737">
    <property type="term" value="C:cytoplasm"/>
    <property type="evidence" value="ECO:0007669"/>
    <property type="project" value="UniProtKB-SubCell"/>
</dbReference>
<sequence length="383" mass="43809">MKLYVDFGGYSAIEKGNLIIPRENILNKEDFDKIEVGEVVDIYSKRGKFLGRGFKNPAEVRIMTLRKEELDENYFREKIVNANNYRLELGFKDTYRMVYTQSDWLNGLVIDKFNELSTIQIFNYGIEKYRDVIVETLESLGIDTIYEKSTGRNRKRAKLPEVEGYLLGNKKETIIREGEAKFIVRIDGQKTGFFLDQRENRLELEKFIKPGDRVLDVFCYTGGFSVHAAIRGAYVTGIDLSKKALSVAEQNMEINNIPKDRYEFIEGNAFEILTDLADRGEKYDVVILDPPAFAQSKKYLKNAIRGYHALNRLGAKLAKRMLVTCSCSQPIEPDAFKALVIDACLKARKWAKIIKIGSQAPDHPITSKGTEYLKCLFLGVEEI</sequence>
<dbReference type="InterPro" id="IPR036974">
    <property type="entry name" value="PUA_sf"/>
</dbReference>
<dbReference type="eggNOG" id="arCOG00032">
    <property type="taxonomic scope" value="Archaea"/>
</dbReference>
<evidence type="ECO:0000313" key="10">
    <source>
        <dbReference type="EMBL" id="ADG13706.1"/>
    </source>
</evidence>
<dbReference type="CDD" id="cd02440">
    <property type="entry name" value="AdoMet_MTases"/>
    <property type="match status" value="1"/>
</dbReference>
<dbReference type="STRING" id="573063.Metin_1048"/>
<keyword evidence="3" id="KW-0698">rRNA processing</keyword>
<dbReference type="PROSITE" id="PS50890">
    <property type="entry name" value="PUA"/>
    <property type="match status" value="1"/>
</dbReference>
<evidence type="ECO:0000256" key="3">
    <source>
        <dbReference type="ARBA" id="ARBA00022552"/>
    </source>
</evidence>
<reference evidence="10" key="1">
    <citation type="submission" date="2010-04" db="EMBL/GenBank/DDBJ databases">
        <title>Complete sequence of Methanocaldococcus infernus ME.</title>
        <authorList>
            <consortium name="US DOE Joint Genome Institute"/>
            <person name="Lucas S."/>
            <person name="Copeland A."/>
            <person name="Lapidus A."/>
            <person name="Cheng J.-F."/>
            <person name="Bruce D."/>
            <person name="Goodwin L."/>
            <person name="Pitluck S."/>
            <person name="Munk A.C."/>
            <person name="Detter J.C."/>
            <person name="Han C."/>
            <person name="Tapia R."/>
            <person name="Land M."/>
            <person name="Hauser L."/>
            <person name="Kyrpides N."/>
            <person name="Mikhailova N."/>
            <person name="Sieprawska-Lupa M."/>
            <person name="Whitman W.B."/>
            <person name="Woyke T."/>
        </authorList>
    </citation>
    <scope>NUCLEOTIDE SEQUENCE [LARGE SCALE GENOMIC DNA]</scope>
    <source>
        <strain evidence="10">ME</strain>
    </source>
</reference>
<evidence type="ECO:0000256" key="7">
    <source>
        <dbReference type="ARBA" id="ARBA00022884"/>
    </source>
</evidence>
<keyword evidence="4" id="KW-0489">Methyltransferase</keyword>
<dbReference type="Gene3D" id="3.30.750.80">
    <property type="entry name" value="RNA methyltransferase domain (HRMD) like"/>
    <property type="match status" value="1"/>
</dbReference>
<dbReference type="InterPro" id="IPR029063">
    <property type="entry name" value="SAM-dependent_MTases_sf"/>
</dbReference>
<dbReference type="GO" id="GO:0006364">
    <property type="term" value="P:rRNA processing"/>
    <property type="evidence" value="ECO:0007669"/>
    <property type="project" value="UniProtKB-KW"/>
</dbReference>
<dbReference type="GO" id="GO:0003723">
    <property type="term" value="F:RNA binding"/>
    <property type="evidence" value="ECO:0007669"/>
    <property type="project" value="UniProtKB-KW"/>
</dbReference>
<dbReference type="Pfam" id="PF10672">
    <property type="entry name" value="Methyltrans_SAM"/>
    <property type="match status" value="1"/>
</dbReference>
<dbReference type="OrthoDB" id="190449at2157"/>
<dbReference type="CDD" id="cd11572">
    <property type="entry name" value="RlmI_M_like"/>
    <property type="match status" value="1"/>
</dbReference>
<dbReference type="SMART" id="SM00359">
    <property type="entry name" value="PUA"/>
    <property type="match status" value="1"/>
</dbReference>
<keyword evidence="5" id="KW-0808">Transferase</keyword>
<comment type="subcellular location">
    <subcellularLocation>
        <location evidence="1">Cytoplasm</location>
    </subcellularLocation>
</comment>
<evidence type="ECO:0000256" key="5">
    <source>
        <dbReference type="ARBA" id="ARBA00022679"/>
    </source>
</evidence>
<accession>D5VT03</accession>
<dbReference type="InterPro" id="IPR002478">
    <property type="entry name" value="PUA"/>
</dbReference>
<evidence type="ECO:0000259" key="9">
    <source>
        <dbReference type="SMART" id="SM00359"/>
    </source>
</evidence>
<dbReference type="CDD" id="cd21153">
    <property type="entry name" value="PUA_RlmI"/>
    <property type="match status" value="1"/>
</dbReference>
<dbReference type="GO" id="GO:0032259">
    <property type="term" value="P:methylation"/>
    <property type="evidence" value="ECO:0007669"/>
    <property type="project" value="UniProtKB-KW"/>
</dbReference>
<dbReference type="EMBL" id="CP002009">
    <property type="protein sequence ID" value="ADG13706.1"/>
    <property type="molecule type" value="Genomic_DNA"/>
</dbReference>
<evidence type="ECO:0000313" key="11">
    <source>
        <dbReference type="Proteomes" id="UP000002061"/>
    </source>
</evidence>
<keyword evidence="7" id="KW-0694">RNA-binding</keyword>
<gene>
    <name evidence="10" type="ordered locus">Metin_1048</name>
</gene>
<name>D5VT03_METIM</name>
<dbReference type="KEGG" id="mif:Metin_1048"/>